<accession>A0A2A6JCQ2</accession>
<dbReference type="RefSeq" id="WP_097612717.1">
    <property type="nucleotide sequence ID" value="NZ_NWSV01000007.1"/>
</dbReference>
<dbReference type="AlphaFoldDB" id="A0A2A6JCQ2"/>
<proteinExistence type="predicted"/>
<sequence length="143" mass="15110">MQAVLIAMTILGCDDSVSQCNYVATVDKHWETVAACDAEAERRLKAYANINYPSVIAVCEAPKALAAAEPPKPAPLPAAAPEVANVAPEAPEEPVGTLTSFAENIAGQVRAHIPSGRSVKETLAKPVHFVSASYSWVVTRLND</sequence>
<gene>
    <name evidence="1" type="ORF">CO666_14085</name>
</gene>
<reference evidence="1 2" key="1">
    <citation type="submission" date="2017-09" db="EMBL/GenBank/DDBJ databases">
        <title>Comparative genomics of rhizobia isolated from Phaseolus vulgaris in China.</title>
        <authorList>
            <person name="Tong W."/>
        </authorList>
    </citation>
    <scope>NUCLEOTIDE SEQUENCE [LARGE SCALE GENOMIC DNA]</scope>
    <source>
        <strain evidence="1 2">C5</strain>
    </source>
</reference>
<keyword evidence="2" id="KW-1185">Reference proteome</keyword>
<name>A0A2A6JCQ2_9HYPH</name>
<dbReference type="EMBL" id="NWSV01000007">
    <property type="protein sequence ID" value="PDT03687.1"/>
    <property type="molecule type" value="Genomic_DNA"/>
</dbReference>
<comment type="caution">
    <text evidence="1">The sequence shown here is derived from an EMBL/GenBank/DDBJ whole genome shotgun (WGS) entry which is preliminary data.</text>
</comment>
<organism evidence="1 2">
    <name type="scientific">Rhizobium chutanense</name>
    <dbReference type="NCBI Taxonomy" id="2035448"/>
    <lineage>
        <taxon>Bacteria</taxon>
        <taxon>Pseudomonadati</taxon>
        <taxon>Pseudomonadota</taxon>
        <taxon>Alphaproteobacteria</taxon>
        <taxon>Hyphomicrobiales</taxon>
        <taxon>Rhizobiaceae</taxon>
        <taxon>Rhizobium/Agrobacterium group</taxon>
        <taxon>Rhizobium</taxon>
    </lineage>
</organism>
<evidence type="ECO:0000313" key="2">
    <source>
        <dbReference type="Proteomes" id="UP000220768"/>
    </source>
</evidence>
<dbReference type="Proteomes" id="UP000220768">
    <property type="component" value="Unassembled WGS sequence"/>
</dbReference>
<evidence type="ECO:0000313" key="1">
    <source>
        <dbReference type="EMBL" id="PDT03687.1"/>
    </source>
</evidence>
<protein>
    <submittedName>
        <fullName evidence="1">Uncharacterized protein</fullName>
    </submittedName>
</protein>